<keyword evidence="1" id="KW-0472">Membrane</keyword>
<gene>
    <name evidence="2" type="ORF">VFH_I177440</name>
</gene>
<dbReference type="AlphaFoldDB" id="A0AAV0Z9L1"/>
<accession>A0AAV0Z9L1</accession>
<keyword evidence="3" id="KW-1185">Reference proteome</keyword>
<keyword evidence="1" id="KW-1133">Transmembrane helix</keyword>
<name>A0AAV0Z9L1_VICFA</name>
<sequence length="139" mass="16351">MMIKAGYRRLMRFHLPTVQRERADKDVFPSLENAAMIMLLAEKKEEEERKSRGRFARTDLKLPSLNLFIGQTALTWLEFKNEYLERRMKRKLCVFTVIAKMAAYSLKIVAARHGYFAGLKLLNFLDRFGYLWHKAGVYG</sequence>
<evidence type="ECO:0000313" key="3">
    <source>
        <dbReference type="Proteomes" id="UP001157006"/>
    </source>
</evidence>
<reference evidence="2 3" key="1">
    <citation type="submission" date="2023-01" db="EMBL/GenBank/DDBJ databases">
        <authorList>
            <person name="Kreplak J."/>
        </authorList>
    </citation>
    <scope>NUCLEOTIDE SEQUENCE [LARGE SCALE GENOMIC DNA]</scope>
</reference>
<feature type="transmembrane region" description="Helical" evidence="1">
    <location>
        <begin position="92"/>
        <end position="115"/>
    </location>
</feature>
<evidence type="ECO:0000256" key="1">
    <source>
        <dbReference type="SAM" id="Phobius"/>
    </source>
</evidence>
<dbReference type="EMBL" id="OX451735">
    <property type="protein sequence ID" value="CAI8595151.1"/>
    <property type="molecule type" value="Genomic_DNA"/>
</dbReference>
<evidence type="ECO:0000313" key="2">
    <source>
        <dbReference type="EMBL" id="CAI8595151.1"/>
    </source>
</evidence>
<proteinExistence type="predicted"/>
<protein>
    <submittedName>
        <fullName evidence="2">Uncharacterized protein</fullName>
    </submittedName>
</protein>
<organism evidence="2 3">
    <name type="scientific">Vicia faba</name>
    <name type="common">Broad bean</name>
    <name type="synonym">Faba vulgaris</name>
    <dbReference type="NCBI Taxonomy" id="3906"/>
    <lineage>
        <taxon>Eukaryota</taxon>
        <taxon>Viridiplantae</taxon>
        <taxon>Streptophyta</taxon>
        <taxon>Embryophyta</taxon>
        <taxon>Tracheophyta</taxon>
        <taxon>Spermatophyta</taxon>
        <taxon>Magnoliopsida</taxon>
        <taxon>eudicotyledons</taxon>
        <taxon>Gunneridae</taxon>
        <taxon>Pentapetalae</taxon>
        <taxon>rosids</taxon>
        <taxon>fabids</taxon>
        <taxon>Fabales</taxon>
        <taxon>Fabaceae</taxon>
        <taxon>Papilionoideae</taxon>
        <taxon>50 kb inversion clade</taxon>
        <taxon>NPAAA clade</taxon>
        <taxon>Hologalegina</taxon>
        <taxon>IRL clade</taxon>
        <taxon>Fabeae</taxon>
        <taxon>Vicia</taxon>
    </lineage>
</organism>
<keyword evidence="1" id="KW-0812">Transmembrane</keyword>
<dbReference type="Proteomes" id="UP001157006">
    <property type="component" value="Chromosome 1S"/>
</dbReference>